<keyword evidence="3" id="KW-0804">Transcription</keyword>
<dbReference type="Proteomes" id="UP000664288">
    <property type="component" value="Unassembled WGS sequence"/>
</dbReference>
<dbReference type="InterPro" id="IPR050397">
    <property type="entry name" value="Env_Response_Regulators"/>
</dbReference>
<evidence type="ECO:0000313" key="6">
    <source>
        <dbReference type="Proteomes" id="UP000664288"/>
    </source>
</evidence>
<dbReference type="Pfam" id="PF13545">
    <property type="entry name" value="HTH_Crp_2"/>
    <property type="match status" value="1"/>
</dbReference>
<dbReference type="RefSeq" id="WP_207349654.1">
    <property type="nucleotide sequence ID" value="NZ_JAFMPY010000004.1"/>
</dbReference>
<keyword evidence="2" id="KW-0238">DNA-binding</keyword>
<proteinExistence type="predicted"/>
<dbReference type="InterPro" id="IPR036388">
    <property type="entry name" value="WH-like_DNA-bd_sf"/>
</dbReference>
<dbReference type="PROSITE" id="PS51063">
    <property type="entry name" value="HTH_CRP_2"/>
    <property type="match status" value="1"/>
</dbReference>
<dbReference type="InterPro" id="IPR000595">
    <property type="entry name" value="cNMP-bd_dom"/>
</dbReference>
<evidence type="ECO:0000256" key="2">
    <source>
        <dbReference type="ARBA" id="ARBA00023125"/>
    </source>
</evidence>
<dbReference type="InterPro" id="IPR036390">
    <property type="entry name" value="WH_DNA-bd_sf"/>
</dbReference>
<keyword evidence="1" id="KW-0805">Transcription regulation</keyword>
<dbReference type="PANTHER" id="PTHR24567">
    <property type="entry name" value="CRP FAMILY TRANSCRIPTIONAL REGULATORY PROTEIN"/>
    <property type="match status" value="1"/>
</dbReference>
<evidence type="ECO:0000256" key="3">
    <source>
        <dbReference type="ARBA" id="ARBA00023163"/>
    </source>
</evidence>
<dbReference type="SUPFAM" id="SSF46785">
    <property type="entry name" value="Winged helix' DNA-binding domain"/>
    <property type="match status" value="1"/>
</dbReference>
<feature type="domain" description="HTH crp-type" evidence="4">
    <location>
        <begin position="138"/>
        <end position="210"/>
    </location>
</feature>
<dbReference type="InterPro" id="IPR018490">
    <property type="entry name" value="cNMP-bd_dom_sf"/>
</dbReference>
<name>A0ABS3J366_9HYPH</name>
<dbReference type="InterPro" id="IPR014710">
    <property type="entry name" value="RmlC-like_jellyroll"/>
</dbReference>
<dbReference type="SMART" id="SM00419">
    <property type="entry name" value="HTH_CRP"/>
    <property type="match status" value="1"/>
</dbReference>
<evidence type="ECO:0000256" key="1">
    <source>
        <dbReference type="ARBA" id="ARBA00023015"/>
    </source>
</evidence>
<evidence type="ECO:0000313" key="5">
    <source>
        <dbReference type="EMBL" id="MBO0903026.1"/>
    </source>
</evidence>
<dbReference type="Gene3D" id="1.10.10.10">
    <property type="entry name" value="Winged helix-like DNA-binding domain superfamily/Winged helix DNA-binding domain"/>
    <property type="match status" value="1"/>
</dbReference>
<dbReference type="InterPro" id="IPR012318">
    <property type="entry name" value="HTH_CRP"/>
</dbReference>
<sequence>MMKLGDSSLFAVHAPLRAAFGKTIEYRRKASFVRQGEPARHILFMVAGIGVRSKTTFDGSRQIVGIVTAGQFCNLSSLVHALPDHSIEAVTDCEVALTSKAELATLMREDPGLGNFVLATAIAATAAASEWVLNVGRRPASQRIAHLLCEIFVCNRDLNRTDSCSFPLTQEQLADATGLSVVQVNRSLQDLRSRGRIALRQRVLTIRDFDMLAEEADFDPSYLHGHCEHPVVSRRLPDRPLAMSL</sequence>
<organism evidence="5 6">
    <name type="scientific">Jiella sonneratiae</name>
    <dbReference type="NCBI Taxonomy" id="2816856"/>
    <lineage>
        <taxon>Bacteria</taxon>
        <taxon>Pseudomonadati</taxon>
        <taxon>Pseudomonadota</taxon>
        <taxon>Alphaproteobacteria</taxon>
        <taxon>Hyphomicrobiales</taxon>
        <taxon>Aurantimonadaceae</taxon>
        <taxon>Jiella</taxon>
    </lineage>
</organism>
<dbReference type="Gene3D" id="2.60.120.10">
    <property type="entry name" value="Jelly Rolls"/>
    <property type="match status" value="1"/>
</dbReference>
<dbReference type="SUPFAM" id="SSF51206">
    <property type="entry name" value="cAMP-binding domain-like"/>
    <property type="match status" value="1"/>
</dbReference>
<keyword evidence="6" id="KW-1185">Reference proteome</keyword>
<reference evidence="5 6" key="1">
    <citation type="submission" date="2021-03" db="EMBL/GenBank/DDBJ databases">
        <title>Whole genome sequence of Jiella sp. MQZ13P-4.</title>
        <authorList>
            <person name="Tuo L."/>
        </authorList>
    </citation>
    <scope>NUCLEOTIDE SEQUENCE [LARGE SCALE GENOMIC DNA]</scope>
    <source>
        <strain evidence="5 6">MQZ13P-4</strain>
    </source>
</reference>
<dbReference type="PANTHER" id="PTHR24567:SF68">
    <property type="entry name" value="DNA-BINDING TRANSCRIPTIONAL DUAL REGULATOR CRP"/>
    <property type="match status" value="1"/>
</dbReference>
<dbReference type="Pfam" id="PF00027">
    <property type="entry name" value="cNMP_binding"/>
    <property type="match status" value="1"/>
</dbReference>
<dbReference type="EMBL" id="JAFMPY010000004">
    <property type="protein sequence ID" value="MBO0903026.1"/>
    <property type="molecule type" value="Genomic_DNA"/>
</dbReference>
<evidence type="ECO:0000259" key="4">
    <source>
        <dbReference type="PROSITE" id="PS51063"/>
    </source>
</evidence>
<dbReference type="CDD" id="cd00038">
    <property type="entry name" value="CAP_ED"/>
    <property type="match status" value="1"/>
</dbReference>
<comment type="caution">
    <text evidence="5">The sequence shown here is derived from an EMBL/GenBank/DDBJ whole genome shotgun (WGS) entry which is preliminary data.</text>
</comment>
<accession>A0ABS3J366</accession>
<gene>
    <name evidence="5" type="ORF">J1C47_05190</name>
</gene>
<protein>
    <submittedName>
        <fullName evidence="5">Crp/Fnr family transcriptional regulator</fullName>
    </submittedName>
</protein>